<gene>
    <name evidence="1" type="ORF">ERS008667_01531</name>
</gene>
<sequence>MQMLSKAGFEWKNAIVSVEEQAEILGLSIERVNELGLELEKPVAERCGNSAEGNADAE</sequence>
<dbReference type="AlphaFoldDB" id="A0A0T9PS43"/>
<reference evidence="1 2" key="1">
    <citation type="submission" date="2015-03" db="EMBL/GenBank/DDBJ databases">
        <authorList>
            <person name="Murphy D."/>
        </authorList>
    </citation>
    <scope>NUCLEOTIDE SEQUENCE [LARGE SCALE GENOMIC DNA]</scope>
    <source>
        <strain evidence="1 2">Y233</strain>
    </source>
</reference>
<evidence type="ECO:0000313" key="2">
    <source>
        <dbReference type="Proteomes" id="UP000038204"/>
    </source>
</evidence>
<protein>
    <submittedName>
        <fullName evidence="1">Uncharacterized protein</fullName>
    </submittedName>
</protein>
<organism evidence="1 2">
    <name type="scientific">Yersinia similis</name>
    <dbReference type="NCBI Taxonomy" id="367190"/>
    <lineage>
        <taxon>Bacteria</taxon>
        <taxon>Pseudomonadati</taxon>
        <taxon>Pseudomonadota</taxon>
        <taxon>Gammaproteobacteria</taxon>
        <taxon>Enterobacterales</taxon>
        <taxon>Yersiniaceae</taxon>
        <taxon>Yersinia</taxon>
    </lineage>
</organism>
<evidence type="ECO:0000313" key="1">
    <source>
        <dbReference type="EMBL" id="CNH79149.1"/>
    </source>
</evidence>
<dbReference type="Proteomes" id="UP000038204">
    <property type="component" value="Unassembled WGS sequence"/>
</dbReference>
<dbReference type="EMBL" id="CQBK01000009">
    <property type="protein sequence ID" value="CNH79149.1"/>
    <property type="molecule type" value="Genomic_DNA"/>
</dbReference>
<name>A0A0T9PS43_9GAMM</name>
<accession>A0A0T9PS43</accession>
<proteinExistence type="predicted"/>